<proteinExistence type="predicted"/>
<keyword evidence="2" id="KW-1185">Reference proteome</keyword>
<dbReference type="Proteomes" id="UP000660611">
    <property type="component" value="Unassembled WGS sequence"/>
</dbReference>
<accession>A0A919PDL5</accession>
<organism evidence="1 2">
    <name type="scientific">Dactylosporangium siamense</name>
    <dbReference type="NCBI Taxonomy" id="685454"/>
    <lineage>
        <taxon>Bacteria</taxon>
        <taxon>Bacillati</taxon>
        <taxon>Actinomycetota</taxon>
        <taxon>Actinomycetes</taxon>
        <taxon>Micromonosporales</taxon>
        <taxon>Micromonosporaceae</taxon>
        <taxon>Dactylosporangium</taxon>
    </lineage>
</organism>
<name>A0A919PDL5_9ACTN</name>
<reference evidence="1" key="1">
    <citation type="submission" date="2021-01" db="EMBL/GenBank/DDBJ databases">
        <title>Whole genome shotgun sequence of Dactylosporangium siamense NBRC 106093.</title>
        <authorList>
            <person name="Komaki H."/>
            <person name="Tamura T."/>
        </authorList>
    </citation>
    <scope>NUCLEOTIDE SEQUENCE</scope>
    <source>
        <strain evidence="1">NBRC 106093</strain>
    </source>
</reference>
<evidence type="ECO:0000313" key="1">
    <source>
        <dbReference type="EMBL" id="GIG42840.1"/>
    </source>
</evidence>
<sequence>MTIPSLNVASSDCAGSFFAGRIPRCVTLHHAASLSDLRAVLTTVTWPPGPVYLDLIGHSTRGHRLLRLGRTPIDMLDRTVARFFAGLATDGVLDRHDVVAVRLLGCQTAVTDPARRTLRMLSRTLGLPTYGTLVPLLKSHSDASGLSPRFAHVLAPG</sequence>
<evidence type="ECO:0000313" key="2">
    <source>
        <dbReference type="Proteomes" id="UP000660611"/>
    </source>
</evidence>
<gene>
    <name evidence="1" type="ORF">Dsi01nite_008810</name>
</gene>
<dbReference type="EMBL" id="BONQ01000017">
    <property type="protein sequence ID" value="GIG42840.1"/>
    <property type="molecule type" value="Genomic_DNA"/>
</dbReference>
<comment type="caution">
    <text evidence="1">The sequence shown here is derived from an EMBL/GenBank/DDBJ whole genome shotgun (WGS) entry which is preliminary data.</text>
</comment>
<dbReference type="RefSeq" id="WP_203844712.1">
    <property type="nucleotide sequence ID" value="NZ_BAAAVW010000002.1"/>
</dbReference>
<dbReference type="AlphaFoldDB" id="A0A919PDL5"/>
<protein>
    <submittedName>
        <fullName evidence="1">Uncharacterized protein</fullName>
    </submittedName>
</protein>